<evidence type="ECO:0000313" key="1">
    <source>
        <dbReference type="EMBL" id="KAK1133461.1"/>
    </source>
</evidence>
<gene>
    <name evidence="1" type="ORF">K0M31_011268</name>
</gene>
<name>A0AA40KUG6_9HYME</name>
<evidence type="ECO:0000313" key="2">
    <source>
        <dbReference type="Proteomes" id="UP001177670"/>
    </source>
</evidence>
<dbReference type="Proteomes" id="UP001177670">
    <property type="component" value="Unassembled WGS sequence"/>
</dbReference>
<accession>A0AA40KUG6</accession>
<comment type="caution">
    <text evidence="1">The sequence shown here is derived from an EMBL/GenBank/DDBJ whole genome shotgun (WGS) entry which is preliminary data.</text>
</comment>
<reference evidence="1" key="1">
    <citation type="submission" date="2021-10" db="EMBL/GenBank/DDBJ databases">
        <title>Melipona bicolor Genome sequencing and assembly.</title>
        <authorList>
            <person name="Araujo N.S."/>
            <person name="Arias M.C."/>
        </authorList>
    </citation>
    <scope>NUCLEOTIDE SEQUENCE</scope>
    <source>
        <strain evidence="1">USP_2M_L1-L4_2017</strain>
        <tissue evidence="1">Whole body</tissue>
    </source>
</reference>
<keyword evidence="2" id="KW-1185">Reference proteome</keyword>
<protein>
    <submittedName>
        <fullName evidence="1">Uncharacterized protein</fullName>
    </submittedName>
</protein>
<proteinExistence type="predicted"/>
<organism evidence="1 2">
    <name type="scientific">Melipona bicolor</name>
    <dbReference type="NCBI Taxonomy" id="60889"/>
    <lineage>
        <taxon>Eukaryota</taxon>
        <taxon>Metazoa</taxon>
        <taxon>Ecdysozoa</taxon>
        <taxon>Arthropoda</taxon>
        <taxon>Hexapoda</taxon>
        <taxon>Insecta</taxon>
        <taxon>Pterygota</taxon>
        <taxon>Neoptera</taxon>
        <taxon>Endopterygota</taxon>
        <taxon>Hymenoptera</taxon>
        <taxon>Apocrita</taxon>
        <taxon>Aculeata</taxon>
        <taxon>Apoidea</taxon>
        <taxon>Anthophila</taxon>
        <taxon>Apidae</taxon>
        <taxon>Melipona</taxon>
    </lineage>
</organism>
<dbReference type="EMBL" id="JAHYIQ010000003">
    <property type="protein sequence ID" value="KAK1133461.1"/>
    <property type="molecule type" value="Genomic_DNA"/>
</dbReference>
<dbReference type="AlphaFoldDB" id="A0AA40KUG6"/>
<sequence length="120" mass="13559">MHKKLRTLYITLCVGIDSARTKTSENREDTVLLQQVDFLETILEETSDDLQSDSDRSGTTYWVGSDSETESVIHIRARQRLAAACSGIASLSELDFALSFNVETKLYCPDYIQQDLPSYE</sequence>